<protein>
    <submittedName>
        <fullName evidence="1">Uncharacterized protein</fullName>
    </submittedName>
</protein>
<dbReference type="EMBL" id="CP080647">
    <property type="protein sequence ID" value="QYX76647.1"/>
    <property type="molecule type" value="Genomic_DNA"/>
</dbReference>
<reference evidence="1 2" key="1">
    <citation type="submission" date="2021-08" db="EMBL/GenBank/DDBJ databases">
        <authorList>
            <person name="Ping M."/>
        </authorList>
    </citation>
    <scope>NUCLEOTIDE SEQUENCE [LARGE SCALE GENOMIC DNA]</scope>
    <source>
        <strain evidence="1 2">MG28</strain>
    </source>
</reference>
<evidence type="ECO:0000313" key="1">
    <source>
        <dbReference type="EMBL" id="QYX76647.1"/>
    </source>
</evidence>
<accession>A0ABX8XLY6</accession>
<dbReference type="Proteomes" id="UP000827138">
    <property type="component" value="Chromosome"/>
</dbReference>
<organism evidence="1 2">
    <name type="scientific">Streptomyces akebiae</name>
    <dbReference type="NCBI Taxonomy" id="2865673"/>
    <lineage>
        <taxon>Bacteria</taxon>
        <taxon>Bacillati</taxon>
        <taxon>Actinomycetota</taxon>
        <taxon>Actinomycetes</taxon>
        <taxon>Kitasatosporales</taxon>
        <taxon>Streptomycetaceae</taxon>
        <taxon>Streptomyces</taxon>
    </lineage>
</organism>
<dbReference type="RefSeq" id="WP_220645757.1">
    <property type="nucleotide sequence ID" value="NZ_CP080647.1"/>
</dbReference>
<keyword evidence="2" id="KW-1185">Reference proteome</keyword>
<proteinExistence type="predicted"/>
<gene>
    <name evidence="1" type="ORF">K1J60_09120</name>
</gene>
<sequence>MTISHIHNGIGQDVVRATDNRRDGWTWTAAYDDVSGCMSADGMQQKALDAA</sequence>
<name>A0ABX8XLY6_9ACTN</name>
<evidence type="ECO:0000313" key="2">
    <source>
        <dbReference type="Proteomes" id="UP000827138"/>
    </source>
</evidence>